<evidence type="ECO:0000313" key="2">
    <source>
        <dbReference type="EMBL" id="EFN71034.1"/>
    </source>
</evidence>
<reference evidence="2 3" key="1">
    <citation type="journal article" date="2010" name="Science">
        <title>Genomic comparison of the ants Camponotus floridanus and Harpegnathos saltator.</title>
        <authorList>
            <person name="Bonasio R."/>
            <person name="Zhang G."/>
            <person name="Ye C."/>
            <person name="Mutti N.S."/>
            <person name="Fang X."/>
            <person name="Qin N."/>
            <person name="Donahue G."/>
            <person name="Yang P."/>
            <person name="Li Q."/>
            <person name="Li C."/>
            <person name="Zhang P."/>
            <person name="Huang Z."/>
            <person name="Berger S.L."/>
            <person name="Reinberg D."/>
            <person name="Wang J."/>
            <person name="Liebig J."/>
        </authorList>
    </citation>
    <scope>NUCLEOTIDE SEQUENCE [LARGE SCALE GENOMIC DNA]</scope>
    <source>
        <strain evidence="3">C129</strain>
    </source>
</reference>
<dbReference type="InParanoid" id="E2A6E9"/>
<name>E2A6E9_CAMFO</name>
<dbReference type="Proteomes" id="UP000000311">
    <property type="component" value="Unassembled WGS sequence"/>
</dbReference>
<proteinExistence type="predicted"/>
<evidence type="ECO:0000313" key="3">
    <source>
        <dbReference type="Proteomes" id="UP000000311"/>
    </source>
</evidence>
<feature type="compositionally biased region" description="Polar residues" evidence="1">
    <location>
        <begin position="1"/>
        <end position="15"/>
    </location>
</feature>
<dbReference type="EMBL" id="GL437123">
    <property type="protein sequence ID" value="EFN71034.1"/>
    <property type="molecule type" value="Genomic_DNA"/>
</dbReference>
<gene>
    <name evidence="2" type="ORF">EAG_09924</name>
</gene>
<accession>E2A6E9</accession>
<sequence length="183" mass="20497">MTTGSDIARPSTSGSAWEPQRQRLTTYRDSCHGRTVVHYQYPYIPDLKRMFLHLAQIQQANLSQSCTKPSFIDSTVEPHVANYRERKENGIKPRKEEGYGKPPIIDAVPLTQNKISARNVLYTLPSTGSTGEREKDANGKKRVGCFPPPFHPRIPPTLLIATFLSPPSSSPSRACLTLTRKLH</sequence>
<keyword evidence="3" id="KW-1185">Reference proteome</keyword>
<feature type="region of interest" description="Disordered" evidence="1">
    <location>
        <begin position="1"/>
        <end position="21"/>
    </location>
</feature>
<protein>
    <submittedName>
        <fullName evidence="2">Uncharacterized protein</fullName>
    </submittedName>
</protein>
<dbReference type="AlphaFoldDB" id="E2A6E9"/>
<evidence type="ECO:0000256" key="1">
    <source>
        <dbReference type="SAM" id="MobiDB-lite"/>
    </source>
</evidence>
<organism evidence="3">
    <name type="scientific">Camponotus floridanus</name>
    <name type="common">Florida carpenter ant</name>
    <dbReference type="NCBI Taxonomy" id="104421"/>
    <lineage>
        <taxon>Eukaryota</taxon>
        <taxon>Metazoa</taxon>
        <taxon>Ecdysozoa</taxon>
        <taxon>Arthropoda</taxon>
        <taxon>Hexapoda</taxon>
        <taxon>Insecta</taxon>
        <taxon>Pterygota</taxon>
        <taxon>Neoptera</taxon>
        <taxon>Endopterygota</taxon>
        <taxon>Hymenoptera</taxon>
        <taxon>Apocrita</taxon>
        <taxon>Aculeata</taxon>
        <taxon>Formicoidea</taxon>
        <taxon>Formicidae</taxon>
        <taxon>Formicinae</taxon>
        <taxon>Camponotus</taxon>
    </lineage>
</organism>